<evidence type="ECO:0000313" key="2">
    <source>
        <dbReference type="Proteomes" id="UP000027195"/>
    </source>
</evidence>
<organism evidence="1 2">
    <name type="scientific">Botryobasidium botryosum (strain FD-172 SS1)</name>
    <dbReference type="NCBI Taxonomy" id="930990"/>
    <lineage>
        <taxon>Eukaryota</taxon>
        <taxon>Fungi</taxon>
        <taxon>Dikarya</taxon>
        <taxon>Basidiomycota</taxon>
        <taxon>Agaricomycotina</taxon>
        <taxon>Agaricomycetes</taxon>
        <taxon>Cantharellales</taxon>
        <taxon>Botryobasidiaceae</taxon>
        <taxon>Botryobasidium</taxon>
    </lineage>
</organism>
<reference evidence="2" key="1">
    <citation type="journal article" date="2014" name="Proc. Natl. Acad. Sci. U.S.A.">
        <title>Extensive sampling of basidiomycete genomes demonstrates inadequacy of the white-rot/brown-rot paradigm for wood decay fungi.</title>
        <authorList>
            <person name="Riley R."/>
            <person name="Salamov A.A."/>
            <person name="Brown D.W."/>
            <person name="Nagy L.G."/>
            <person name="Floudas D."/>
            <person name="Held B.W."/>
            <person name="Levasseur A."/>
            <person name="Lombard V."/>
            <person name="Morin E."/>
            <person name="Otillar R."/>
            <person name="Lindquist E.A."/>
            <person name="Sun H."/>
            <person name="LaButti K.M."/>
            <person name="Schmutz J."/>
            <person name="Jabbour D."/>
            <person name="Luo H."/>
            <person name="Baker S.E."/>
            <person name="Pisabarro A.G."/>
            <person name="Walton J.D."/>
            <person name="Blanchette R.A."/>
            <person name="Henrissat B."/>
            <person name="Martin F."/>
            <person name="Cullen D."/>
            <person name="Hibbett D.S."/>
            <person name="Grigoriev I.V."/>
        </authorList>
    </citation>
    <scope>NUCLEOTIDE SEQUENCE [LARGE SCALE GENOMIC DNA]</scope>
    <source>
        <strain evidence="2">FD-172 SS1</strain>
    </source>
</reference>
<evidence type="ECO:0000313" key="1">
    <source>
        <dbReference type="EMBL" id="KDQ15741.1"/>
    </source>
</evidence>
<dbReference type="EMBL" id="KL198031">
    <property type="protein sequence ID" value="KDQ15741.1"/>
    <property type="molecule type" value="Genomic_DNA"/>
</dbReference>
<dbReference type="AlphaFoldDB" id="A0A067MW04"/>
<keyword evidence="2" id="KW-1185">Reference proteome</keyword>
<protein>
    <submittedName>
        <fullName evidence="1">Uncharacterized protein</fullName>
    </submittedName>
</protein>
<gene>
    <name evidence="1" type="ORF">BOTBODRAFT_286890</name>
</gene>
<dbReference type="InParanoid" id="A0A067MW04"/>
<dbReference type="HOGENOM" id="CLU_959726_0_0_1"/>
<sequence>MRGSSDRWFSSSLPLFHPAHNTTHRNSPSTFVMENLNVAHLFSQLGDAPVAFLWENLALSPKAAIYPHSSVQDTIVKRLDPLSIRDRSQPIAMNDCFYLHTRVVYENPSLPVVKNAQHLREAAPSSVIHQSSIIEAFDDRHRHPSFDLYAQKERPNYTFVGIEDKTIHRTRYSTVEFAPVVNTPKRASILKVPGSDDCPGKPSGLPKRRVTFALPPHPRHSNVPEAHETKAAEIKNLMGSALGLKAKANPEGSLRAFLVTRRATAATLCQHLWRTIVHSSGFLRAALIGF</sequence>
<dbReference type="Proteomes" id="UP000027195">
    <property type="component" value="Unassembled WGS sequence"/>
</dbReference>
<proteinExistence type="predicted"/>
<name>A0A067MW04_BOTB1</name>
<accession>A0A067MW04</accession>